<gene>
    <name evidence="1" type="ORF">T4D_2507</name>
</gene>
<dbReference type="Proteomes" id="UP000054995">
    <property type="component" value="Unassembled WGS sequence"/>
</dbReference>
<organism evidence="1 2">
    <name type="scientific">Trichinella pseudospiralis</name>
    <name type="common">Parasitic roundworm</name>
    <dbReference type="NCBI Taxonomy" id="6337"/>
    <lineage>
        <taxon>Eukaryota</taxon>
        <taxon>Metazoa</taxon>
        <taxon>Ecdysozoa</taxon>
        <taxon>Nematoda</taxon>
        <taxon>Enoplea</taxon>
        <taxon>Dorylaimia</taxon>
        <taxon>Trichinellida</taxon>
        <taxon>Trichinellidae</taxon>
        <taxon>Trichinella</taxon>
    </lineage>
</organism>
<sequence>MFLLYGRSVFSVYEQSLTKCVTIAISILLTGKDIHPNMDFLCGGVSQLAIDVFKSSSLLRTRQAFGPQASASDKTAGRGFKYSIAKQLFLRGHVSLHFQSTAIDSMRLMASKLIHIVKIPLRQI</sequence>
<comment type="caution">
    <text evidence="1">The sequence shown here is derived from an EMBL/GenBank/DDBJ whole genome shotgun (WGS) entry which is preliminary data.</text>
</comment>
<name>A0A0V1FCG8_TRIPS</name>
<evidence type="ECO:0000313" key="2">
    <source>
        <dbReference type="Proteomes" id="UP000054995"/>
    </source>
</evidence>
<reference evidence="1 2" key="1">
    <citation type="submission" date="2015-01" db="EMBL/GenBank/DDBJ databases">
        <title>Evolution of Trichinella species and genotypes.</title>
        <authorList>
            <person name="Korhonen P.K."/>
            <person name="Edoardo P."/>
            <person name="Giuseppe L.R."/>
            <person name="Gasser R.B."/>
        </authorList>
    </citation>
    <scope>NUCLEOTIDE SEQUENCE [LARGE SCALE GENOMIC DNA]</scope>
    <source>
        <strain evidence="1">ISS470</strain>
    </source>
</reference>
<accession>A0A0V1FCG8</accession>
<keyword evidence="2" id="KW-1185">Reference proteome</keyword>
<dbReference type="AlphaFoldDB" id="A0A0V1FCG8"/>
<evidence type="ECO:0000313" key="1">
    <source>
        <dbReference type="EMBL" id="KRY83522.1"/>
    </source>
</evidence>
<proteinExistence type="predicted"/>
<dbReference type="EMBL" id="JYDT01000138">
    <property type="protein sequence ID" value="KRY83522.1"/>
    <property type="molecule type" value="Genomic_DNA"/>
</dbReference>
<protein>
    <submittedName>
        <fullName evidence="1">Uncharacterized protein</fullName>
    </submittedName>
</protein>